<name>A0A7W8E677_9BACT</name>
<dbReference type="InterPro" id="IPR010657">
    <property type="entry name" value="ImpA_N"/>
</dbReference>
<dbReference type="EMBL" id="JACHIP010000012">
    <property type="protein sequence ID" value="MBB5060376.1"/>
    <property type="molecule type" value="Genomic_DNA"/>
</dbReference>
<evidence type="ECO:0000313" key="2">
    <source>
        <dbReference type="EMBL" id="MBB5060376.1"/>
    </source>
</evidence>
<dbReference type="PANTHER" id="PTHR37951">
    <property type="entry name" value="CYTOPLASMIC PROTEIN-RELATED"/>
    <property type="match status" value="1"/>
</dbReference>
<evidence type="ECO:0000313" key="3">
    <source>
        <dbReference type="Proteomes" id="UP000540989"/>
    </source>
</evidence>
<dbReference type="InterPro" id="IPR017739">
    <property type="entry name" value="T6SS-assoc_VCA0119"/>
</dbReference>
<dbReference type="RefSeq" id="WP_184222622.1">
    <property type="nucleotide sequence ID" value="NZ_JACHIP010000012.1"/>
</dbReference>
<dbReference type="InterPro" id="IPR017740">
    <property type="entry name" value="TssA-like"/>
</dbReference>
<dbReference type="Pfam" id="PF16989">
    <property type="entry name" value="T6SS_VasJ"/>
    <property type="match status" value="1"/>
</dbReference>
<proteinExistence type="predicted"/>
<accession>A0A7W8E677</accession>
<evidence type="ECO:0000259" key="1">
    <source>
        <dbReference type="Pfam" id="PF06812"/>
    </source>
</evidence>
<comment type="caution">
    <text evidence="2">The sequence shown here is derived from an EMBL/GenBank/DDBJ whole genome shotgun (WGS) entry which is preliminary data.</text>
</comment>
<keyword evidence="3" id="KW-1185">Reference proteome</keyword>
<dbReference type="Pfam" id="PF06812">
    <property type="entry name" value="ImpA_N"/>
    <property type="match status" value="1"/>
</dbReference>
<gene>
    <name evidence="2" type="ORF">HDF16_005112</name>
</gene>
<dbReference type="Proteomes" id="UP000540989">
    <property type="component" value="Unassembled WGS sequence"/>
</dbReference>
<protein>
    <submittedName>
        <fullName evidence="2">Type VI secretion system protein ImpA</fullName>
    </submittedName>
</protein>
<dbReference type="NCBIfam" id="TIGR03363">
    <property type="entry name" value="VI_chp_8"/>
    <property type="match status" value="1"/>
</dbReference>
<feature type="domain" description="ImpA N-terminal" evidence="1">
    <location>
        <begin position="10"/>
        <end position="129"/>
    </location>
</feature>
<organism evidence="2 3">
    <name type="scientific">Granulicella aggregans</name>
    <dbReference type="NCBI Taxonomy" id="474949"/>
    <lineage>
        <taxon>Bacteria</taxon>
        <taxon>Pseudomonadati</taxon>
        <taxon>Acidobacteriota</taxon>
        <taxon>Terriglobia</taxon>
        <taxon>Terriglobales</taxon>
        <taxon>Acidobacteriaceae</taxon>
        <taxon>Granulicella</taxon>
    </lineage>
</organism>
<sequence>MFVVEELILPIAGEHPSGSDLRYDPITDQIRDARTSEDESLPMGQWARQAKRADFALVASLAANTLKKQSKDLWLAAWLGEASLRLHGYSAVEPSLRLFLELQREFWPSLHPDLEDRDASLRAAPLDWALRQYATVVHSLPVTEDGISYAEYRLVGAGGSSPAAEDRLTADTLEASIDATSWKFYKDAQTVLQQGLQTLHELYLFCEEQYGNEGPSFSEIRAALEDLLNVHDQILRQRPNPEPAPSIPAPTEQLNPIQLQPQAAHIEEPALDIEDSYSPEVLQEASRTQYVVESAAAAASKKITSWSGVRLHLQQCAEFCAEHEPLSPAGLFLALAEQDIRRRGEDPEEGSPPSEVRLSLRRTMEAGDWESLARQALKALAMPMGTPWLDLYRYLDTATASLGAEQLREVTLHLLRGQFGAQPWIREASFEDGTPAADRETNVWIDAEVMPKPTPDATRPEPVLQTVEHQPSPIVHEDDLHERASELARQGNFSDAAHSLMKDVSALKSGRGSFLRRMEISRLLLHSGQHFAAQVILRHLLTEADERKIEGWEESSMLAELLSMLLQSATGDANETQRLEVFLRLCRIDPATALNAQSLV</sequence>
<reference evidence="2 3" key="1">
    <citation type="submission" date="2020-08" db="EMBL/GenBank/DDBJ databases">
        <title>Genomic Encyclopedia of Type Strains, Phase IV (KMG-V): Genome sequencing to study the core and pangenomes of soil and plant-associated prokaryotes.</title>
        <authorList>
            <person name="Whitman W."/>
        </authorList>
    </citation>
    <scope>NUCLEOTIDE SEQUENCE [LARGE SCALE GENOMIC DNA]</scope>
    <source>
        <strain evidence="2 3">M8UP14</strain>
    </source>
</reference>
<dbReference type="AlphaFoldDB" id="A0A7W8E677"/>
<dbReference type="PANTHER" id="PTHR37951:SF1">
    <property type="entry name" value="TYPE VI SECRETION SYSTEM COMPONENT TSSA1"/>
    <property type="match status" value="1"/>
</dbReference>